<dbReference type="RefSeq" id="WP_226179442.1">
    <property type="nucleotide sequence ID" value="NZ_JAJADR010000008.1"/>
</dbReference>
<protein>
    <recommendedName>
        <fullName evidence="3">GTPase</fullName>
    </recommendedName>
</protein>
<proteinExistence type="predicted"/>
<sequence>MPQLVFVYNANAGRLNALLDLAHKTLAPATYPCSLCAITYGVRMRPEWKSFVESLPVGAEFLHRDEFGAVYPWLAQTPLPAVFLKDDFGELNPLITAQELNRADLTGLMQLVQQRLATVVPAADTTATQ</sequence>
<evidence type="ECO:0000313" key="1">
    <source>
        <dbReference type="EMBL" id="MCB2410485.1"/>
    </source>
</evidence>
<gene>
    <name evidence="1" type="ORF">LGH74_21020</name>
</gene>
<dbReference type="Proteomes" id="UP001165296">
    <property type="component" value="Unassembled WGS sequence"/>
</dbReference>
<name>A0ABS8AXD6_9BACT</name>
<reference evidence="1" key="1">
    <citation type="submission" date="2021-10" db="EMBL/GenBank/DDBJ databases">
        <authorList>
            <person name="Dean J.D."/>
            <person name="Kim M.K."/>
            <person name="Newey C.N."/>
            <person name="Stoker T.S."/>
            <person name="Thompson D.W."/>
            <person name="Grose J.H."/>
        </authorList>
    </citation>
    <scope>NUCLEOTIDE SEQUENCE</scope>
    <source>
        <strain evidence="1">BT178</strain>
    </source>
</reference>
<keyword evidence="2" id="KW-1185">Reference proteome</keyword>
<accession>A0ABS8AXD6</accession>
<organism evidence="1 2">
    <name type="scientific">Hymenobacter lucidus</name>
    <dbReference type="NCBI Taxonomy" id="2880930"/>
    <lineage>
        <taxon>Bacteria</taxon>
        <taxon>Pseudomonadati</taxon>
        <taxon>Bacteroidota</taxon>
        <taxon>Cytophagia</taxon>
        <taxon>Cytophagales</taxon>
        <taxon>Hymenobacteraceae</taxon>
        <taxon>Hymenobacter</taxon>
    </lineage>
</organism>
<dbReference type="EMBL" id="JAJADR010000008">
    <property type="protein sequence ID" value="MCB2410485.1"/>
    <property type="molecule type" value="Genomic_DNA"/>
</dbReference>
<comment type="caution">
    <text evidence="1">The sequence shown here is derived from an EMBL/GenBank/DDBJ whole genome shotgun (WGS) entry which is preliminary data.</text>
</comment>
<evidence type="ECO:0008006" key="3">
    <source>
        <dbReference type="Google" id="ProtNLM"/>
    </source>
</evidence>
<evidence type="ECO:0000313" key="2">
    <source>
        <dbReference type="Proteomes" id="UP001165296"/>
    </source>
</evidence>